<sequence>MENISTTMATSTTSEDSPQGQTSTPFRFDDPTHRLLVGLAFLLIAVIGVIGNSLLLFAVMLSRKLHTTTNIFVVNLAISDLIGCLTLPFSTVIFVSQHFQFSDSYCIVVSGVLYMMFPASAVNLMLIAINRYTLITKTQRTFQKIYTKRNISIMIIFSWLYVILVTFVPPAFGVGALGYSKRYQTCSISSENPLTVYHLALRLALLTVAGLVITTMCYIKIFLFVCKATSDMEQRNISSSSLEQVRKRQVRVTKNLFLIVCCYVLCITPYVVSYCIPAARNLLPWSSVFYCVNSCINPIIYGLWHPNFNEILKHILKCQFSEIPQKSKLLSWVLKSGPGNKEPFTITTGSC</sequence>
<dbReference type="Pfam" id="PF00001">
    <property type="entry name" value="7tm_1"/>
    <property type="match status" value="1"/>
</dbReference>
<dbReference type="SMART" id="SM01381">
    <property type="entry name" value="7TM_GPCR_Srsx"/>
    <property type="match status" value="1"/>
</dbReference>
<protein>
    <submittedName>
        <fullName evidence="13">Putative somatostatin receptor type 2-like</fullName>
    </submittedName>
</protein>
<evidence type="ECO:0000256" key="3">
    <source>
        <dbReference type="ARBA" id="ARBA00022692"/>
    </source>
</evidence>
<reference evidence="13 14" key="1">
    <citation type="journal article" date="2017" name="PLoS Biol.">
        <title>The sea cucumber genome provides insights into morphological evolution and visceral regeneration.</title>
        <authorList>
            <person name="Zhang X."/>
            <person name="Sun L."/>
            <person name="Yuan J."/>
            <person name="Sun Y."/>
            <person name="Gao Y."/>
            <person name="Zhang L."/>
            <person name="Li S."/>
            <person name="Dai H."/>
            <person name="Hamel J.F."/>
            <person name="Liu C."/>
            <person name="Yu Y."/>
            <person name="Liu S."/>
            <person name="Lin W."/>
            <person name="Guo K."/>
            <person name="Jin S."/>
            <person name="Xu P."/>
            <person name="Storey K.B."/>
            <person name="Huan P."/>
            <person name="Zhang T."/>
            <person name="Zhou Y."/>
            <person name="Zhang J."/>
            <person name="Lin C."/>
            <person name="Li X."/>
            <person name="Xing L."/>
            <person name="Huo D."/>
            <person name="Sun M."/>
            <person name="Wang L."/>
            <person name="Mercier A."/>
            <person name="Li F."/>
            <person name="Yang H."/>
            <person name="Xiang J."/>
        </authorList>
    </citation>
    <scope>NUCLEOTIDE SEQUENCE [LARGE SCALE GENOMIC DNA]</scope>
    <source>
        <strain evidence="13">Shaxun</strain>
        <tissue evidence="13">Muscle</tissue>
    </source>
</reference>
<evidence type="ECO:0000256" key="1">
    <source>
        <dbReference type="ARBA" id="ARBA00004651"/>
    </source>
</evidence>
<keyword evidence="6 11" id="KW-0472">Membrane</keyword>
<dbReference type="PRINTS" id="PR00237">
    <property type="entry name" value="GPCRRHODOPSN"/>
</dbReference>
<evidence type="ECO:0000256" key="7">
    <source>
        <dbReference type="ARBA" id="ARBA00023170"/>
    </source>
</evidence>
<keyword evidence="14" id="KW-1185">Reference proteome</keyword>
<dbReference type="Gene3D" id="1.20.1070.10">
    <property type="entry name" value="Rhodopsin 7-helix transmembrane proteins"/>
    <property type="match status" value="1"/>
</dbReference>
<dbReference type="OrthoDB" id="10044919at2759"/>
<dbReference type="GO" id="GO:0005886">
    <property type="term" value="C:plasma membrane"/>
    <property type="evidence" value="ECO:0007669"/>
    <property type="project" value="UniProtKB-SubCell"/>
</dbReference>
<gene>
    <name evidence="13" type="ORF">BSL78_21740</name>
</gene>
<feature type="transmembrane region" description="Helical" evidence="11">
    <location>
        <begin position="71"/>
        <end position="95"/>
    </location>
</feature>
<keyword evidence="4 11" id="KW-1133">Transmembrane helix</keyword>
<evidence type="ECO:0000256" key="2">
    <source>
        <dbReference type="ARBA" id="ARBA00022475"/>
    </source>
</evidence>
<dbReference type="InterPro" id="IPR017452">
    <property type="entry name" value="GPCR_Rhodpsn_7TM"/>
</dbReference>
<evidence type="ECO:0000256" key="11">
    <source>
        <dbReference type="SAM" id="Phobius"/>
    </source>
</evidence>
<evidence type="ECO:0000256" key="8">
    <source>
        <dbReference type="ARBA" id="ARBA00023224"/>
    </source>
</evidence>
<dbReference type="CDD" id="cd00637">
    <property type="entry name" value="7tm_classA_rhodopsin-like"/>
    <property type="match status" value="1"/>
</dbReference>
<feature type="transmembrane region" description="Helical" evidence="11">
    <location>
        <begin position="35"/>
        <end position="59"/>
    </location>
</feature>
<dbReference type="PROSITE" id="PS50262">
    <property type="entry name" value="G_PROTEIN_RECEP_F1_2"/>
    <property type="match status" value="1"/>
</dbReference>
<feature type="transmembrane region" description="Helical" evidence="11">
    <location>
        <begin position="151"/>
        <end position="179"/>
    </location>
</feature>
<evidence type="ECO:0000256" key="4">
    <source>
        <dbReference type="ARBA" id="ARBA00022989"/>
    </source>
</evidence>
<dbReference type="GO" id="GO:0004930">
    <property type="term" value="F:G protein-coupled receptor activity"/>
    <property type="evidence" value="ECO:0007669"/>
    <property type="project" value="UniProtKB-KW"/>
</dbReference>
<dbReference type="SUPFAM" id="SSF81321">
    <property type="entry name" value="Family A G protein-coupled receptor-like"/>
    <property type="match status" value="1"/>
</dbReference>
<organism evidence="13 14">
    <name type="scientific">Stichopus japonicus</name>
    <name type="common">Sea cucumber</name>
    <dbReference type="NCBI Taxonomy" id="307972"/>
    <lineage>
        <taxon>Eukaryota</taxon>
        <taxon>Metazoa</taxon>
        <taxon>Echinodermata</taxon>
        <taxon>Eleutherozoa</taxon>
        <taxon>Echinozoa</taxon>
        <taxon>Holothuroidea</taxon>
        <taxon>Aspidochirotacea</taxon>
        <taxon>Aspidochirotida</taxon>
        <taxon>Stichopodidae</taxon>
        <taxon>Apostichopus</taxon>
    </lineage>
</organism>
<dbReference type="PANTHER" id="PTHR24228:SF72">
    <property type="entry name" value="G-PROTEIN COUPLED RECEPTORS FAMILY 1 PROFILE DOMAIN-CONTAINING PROTEIN"/>
    <property type="match status" value="1"/>
</dbReference>
<evidence type="ECO:0000256" key="9">
    <source>
        <dbReference type="RuleBase" id="RU000688"/>
    </source>
</evidence>
<feature type="domain" description="G-protein coupled receptors family 1 profile" evidence="12">
    <location>
        <begin position="51"/>
        <end position="301"/>
    </location>
</feature>
<feature type="transmembrane region" description="Helical" evidence="11">
    <location>
        <begin position="285"/>
        <end position="304"/>
    </location>
</feature>
<keyword evidence="7 9" id="KW-0675">Receptor</keyword>
<name>A0A2G8K0D8_STIJA</name>
<feature type="transmembrane region" description="Helical" evidence="11">
    <location>
        <begin position="256"/>
        <end position="279"/>
    </location>
</feature>
<dbReference type="EMBL" id="MRZV01001021">
    <property type="protein sequence ID" value="PIK41415.1"/>
    <property type="molecule type" value="Genomic_DNA"/>
</dbReference>
<evidence type="ECO:0000256" key="10">
    <source>
        <dbReference type="SAM" id="MobiDB-lite"/>
    </source>
</evidence>
<accession>A0A2G8K0D8</accession>
<evidence type="ECO:0000256" key="6">
    <source>
        <dbReference type="ARBA" id="ARBA00023136"/>
    </source>
</evidence>
<dbReference type="Proteomes" id="UP000230750">
    <property type="component" value="Unassembled WGS sequence"/>
</dbReference>
<dbReference type="PANTHER" id="PTHR24228">
    <property type="entry name" value="B2 BRADYKININ RECEPTOR/ANGIOTENSIN II RECEPTOR"/>
    <property type="match status" value="1"/>
</dbReference>
<comment type="similarity">
    <text evidence="9">Belongs to the G-protein coupled receptor 1 family.</text>
</comment>
<dbReference type="InterPro" id="IPR000276">
    <property type="entry name" value="GPCR_Rhodpsn"/>
</dbReference>
<keyword evidence="3 9" id="KW-0812">Transmembrane</keyword>
<keyword evidence="8 9" id="KW-0807">Transducer</keyword>
<evidence type="ECO:0000313" key="14">
    <source>
        <dbReference type="Proteomes" id="UP000230750"/>
    </source>
</evidence>
<dbReference type="AlphaFoldDB" id="A0A2G8K0D8"/>
<evidence type="ECO:0000259" key="12">
    <source>
        <dbReference type="PROSITE" id="PS50262"/>
    </source>
</evidence>
<feature type="transmembrane region" description="Helical" evidence="11">
    <location>
        <begin position="107"/>
        <end position="130"/>
    </location>
</feature>
<keyword evidence="2" id="KW-1003">Cell membrane</keyword>
<feature type="region of interest" description="Disordered" evidence="10">
    <location>
        <begin position="1"/>
        <end position="24"/>
    </location>
</feature>
<keyword evidence="5 9" id="KW-0297">G-protein coupled receptor</keyword>
<evidence type="ECO:0000313" key="13">
    <source>
        <dbReference type="EMBL" id="PIK41415.1"/>
    </source>
</evidence>
<comment type="subcellular location">
    <subcellularLocation>
        <location evidence="1">Cell membrane</location>
        <topology evidence="1">Multi-pass membrane protein</topology>
    </subcellularLocation>
</comment>
<dbReference type="PROSITE" id="PS00237">
    <property type="entry name" value="G_PROTEIN_RECEP_F1_1"/>
    <property type="match status" value="1"/>
</dbReference>
<evidence type="ECO:0000256" key="5">
    <source>
        <dbReference type="ARBA" id="ARBA00023040"/>
    </source>
</evidence>
<dbReference type="STRING" id="307972.A0A2G8K0D8"/>
<comment type="caution">
    <text evidence="13">The sequence shown here is derived from an EMBL/GenBank/DDBJ whole genome shotgun (WGS) entry which is preliminary data.</text>
</comment>
<proteinExistence type="inferred from homology"/>
<feature type="transmembrane region" description="Helical" evidence="11">
    <location>
        <begin position="199"/>
        <end position="225"/>
    </location>
</feature>